<dbReference type="InterPro" id="IPR002912">
    <property type="entry name" value="ACT_dom"/>
</dbReference>
<evidence type="ECO:0000256" key="4">
    <source>
        <dbReference type="ARBA" id="ARBA00022432"/>
    </source>
</evidence>
<comment type="pathway">
    <text evidence="2 11">Carbohydrate biosynthesis; gluconeogenesis.</text>
</comment>
<dbReference type="InterPro" id="IPR051318">
    <property type="entry name" value="Fe-S_L-Ser"/>
</dbReference>
<dbReference type="Proteomes" id="UP001216709">
    <property type="component" value="Unassembled WGS sequence"/>
</dbReference>
<evidence type="ECO:0000256" key="7">
    <source>
        <dbReference type="ARBA" id="ARBA00023004"/>
    </source>
</evidence>
<dbReference type="EMBL" id="JARAFO010000002">
    <property type="protein sequence ID" value="MDE1450972.1"/>
    <property type="molecule type" value="Genomic_DNA"/>
</dbReference>
<dbReference type="FunFam" id="3.30.1330.90:FF:000004">
    <property type="entry name" value="L-serine dehydratase, iron-sulfur-dependent subunit beta"/>
    <property type="match status" value="1"/>
</dbReference>
<proteinExistence type="inferred from homology"/>
<keyword evidence="4 11" id="KW-0312">Gluconeogenesis</keyword>
<dbReference type="Pfam" id="PF03315">
    <property type="entry name" value="SDH_beta"/>
    <property type="match status" value="1"/>
</dbReference>
<gene>
    <name evidence="14" type="primary">sdaAB</name>
    <name evidence="15" type="ORF">CHCC15381_0948</name>
    <name evidence="14" type="ORF">PVN32_02150</name>
</gene>
<comment type="cofactor">
    <cofactor evidence="1 12">
        <name>[4Fe-4S] cluster</name>
        <dbReference type="ChEBI" id="CHEBI:49883"/>
    </cofactor>
</comment>
<evidence type="ECO:0000256" key="10">
    <source>
        <dbReference type="ARBA" id="ARBA00049406"/>
    </source>
</evidence>
<dbReference type="PANTHER" id="PTHR30182:SF12">
    <property type="entry name" value="L-SERINE DEHYDRATASE, BETA CHAIN-RELATED"/>
    <property type="match status" value="1"/>
</dbReference>
<dbReference type="Gene3D" id="3.30.70.260">
    <property type="match status" value="1"/>
</dbReference>
<dbReference type="NCBIfam" id="TIGR00719">
    <property type="entry name" value="sda_beta"/>
    <property type="match status" value="1"/>
</dbReference>
<name>A0AAW6K9R6_9BACI</name>
<dbReference type="FunFam" id="3.30.70.260:FF:000008">
    <property type="entry name" value="D-3-phosphoglycerate dehydrogenase, chloroplastic"/>
    <property type="match status" value="1"/>
</dbReference>
<dbReference type="PANTHER" id="PTHR30182">
    <property type="entry name" value="L-SERINE DEHYDRATASE"/>
    <property type="match status" value="1"/>
</dbReference>
<keyword evidence="6 11" id="KW-0479">Metal-binding</keyword>
<comment type="caution">
    <text evidence="14">The sequence shown here is derived from an EMBL/GenBank/DDBJ whole genome shotgun (WGS) entry which is preliminary data.</text>
</comment>
<dbReference type="PROSITE" id="PS51671">
    <property type="entry name" value="ACT"/>
    <property type="match status" value="1"/>
</dbReference>
<evidence type="ECO:0000256" key="3">
    <source>
        <dbReference type="ARBA" id="ARBA00008636"/>
    </source>
</evidence>
<dbReference type="InterPro" id="IPR004643">
    <property type="entry name" value="Fe-S_L-Ser_bsu"/>
</dbReference>
<dbReference type="GO" id="GO:0006094">
    <property type="term" value="P:gluconeogenesis"/>
    <property type="evidence" value="ECO:0007669"/>
    <property type="project" value="UniProtKB-UniRule"/>
</dbReference>
<dbReference type="SUPFAM" id="SSF55021">
    <property type="entry name" value="ACT-like"/>
    <property type="match status" value="1"/>
</dbReference>
<evidence type="ECO:0000256" key="8">
    <source>
        <dbReference type="ARBA" id="ARBA00023014"/>
    </source>
</evidence>
<evidence type="ECO:0000259" key="13">
    <source>
        <dbReference type="PROSITE" id="PS51671"/>
    </source>
</evidence>
<reference evidence="15 16" key="1">
    <citation type="submission" date="2019-06" db="EMBL/GenBank/DDBJ databases">
        <title>Genome sequence analysis of &gt;100 Bacillus licheniformis strains suggests intrinsic resistance to this species.</title>
        <authorList>
            <person name="Wels M."/>
            <person name="Siezen R.J."/>
            <person name="Johansen E."/>
            <person name="Stuer-Lauridsen B."/>
            <person name="Bjerre K."/>
            <person name="Nielsen B.K.K."/>
        </authorList>
    </citation>
    <scope>NUCLEOTIDE SEQUENCE [LARGE SCALE GENOMIC DNA]</scope>
    <source>
        <strain evidence="15 16">BAC-15381</strain>
    </source>
</reference>
<evidence type="ECO:0000256" key="1">
    <source>
        <dbReference type="ARBA" id="ARBA00001966"/>
    </source>
</evidence>
<organism evidence="14 17">
    <name type="scientific">Bacillus paralicheniformis</name>
    <dbReference type="NCBI Taxonomy" id="1648923"/>
    <lineage>
        <taxon>Bacteria</taxon>
        <taxon>Bacillati</taxon>
        <taxon>Bacillota</taxon>
        <taxon>Bacilli</taxon>
        <taxon>Bacillales</taxon>
        <taxon>Bacillaceae</taxon>
        <taxon>Bacillus</taxon>
    </lineage>
</organism>
<keyword evidence="9 11" id="KW-0456">Lyase</keyword>
<feature type="domain" description="ACT" evidence="13">
    <location>
        <begin position="148"/>
        <end position="220"/>
    </location>
</feature>
<evidence type="ECO:0000313" key="14">
    <source>
        <dbReference type="EMBL" id="MDE1450972.1"/>
    </source>
</evidence>
<reference evidence="14" key="2">
    <citation type="submission" date="2022-12" db="EMBL/GenBank/DDBJ databases">
        <title>Draft Genome Sequences of Bacillus licheniformis and Bacillus paralicheniformis strains isolated from Irish skim milk powders.</title>
        <authorList>
            <person name="Lourenco A."/>
            <person name="Li F."/>
            <person name="Geraldine D."/>
            <person name="Tobin J.T."/>
            <person name="Butler F."/>
            <person name="Jordan K."/>
            <person name="Obrien T."/>
        </authorList>
    </citation>
    <scope>NUCLEOTIDE SEQUENCE</scope>
    <source>
        <strain evidence="14">3370</strain>
    </source>
</reference>
<dbReference type="EMBL" id="NILF01000069">
    <property type="protein sequence ID" value="TWL32726.1"/>
    <property type="molecule type" value="Genomic_DNA"/>
</dbReference>
<sequence length="220" mass="23807">MKYRSVFDIIGPVMIGPSSSHTAGAARIGRVARSVFGREPKQIVVSLYGSFAETYKGHGTDVAIIGGLLDFDTFDERIKDSIRLAEEKGIAIEFREEEAVPTHPNTARILISDDEGSLELAGISIGGGKIEIIELNGFELRLSGNHPAILVVHNDRYGTIAGVANVLAKFAINIGHMEVARKDVGQEALMTIEVDQTIDPAVFEELRALPNIIEVTQIAD</sequence>
<keyword evidence="16" id="KW-1185">Reference proteome</keyword>
<evidence type="ECO:0000256" key="6">
    <source>
        <dbReference type="ARBA" id="ARBA00022723"/>
    </source>
</evidence>
<dbReference type="PIRSF" id="PIRSF036692">
    <property type="entry name" value="SDH_B"/>
    <property type="match status" value="1"/>
</dbReference>
<evidence type="ECO:0000313" key="15">
    <source>
        <dbReference type="EMBL" id="TWL32726.1"/>
    </source>
</evidence>
<comment type="similarity">
    <text evidence="3 11 12">Belongs to the iron-sulfur dependent L-serine dehydratase family.</text>
</comment>
<comment type="catalytic activity">
    <reaction evidence="10 11 12">
        <text>L-serine = pyruvate + NH4(+)</text>
        <dbReference type="Rhea" id="RHEA:19169"/>
        <dbReference type="ChEBI" id="CHEBI:15361"/>
        <dbReference type="ChEBI" id="CHEBI:28938"/>
        <dbReference type="ChEBI" id="CHEBI:33384"/>
        <dbReference type="EC" id="4.3.1.17"/>
    </reaction>
</comment>
<dbReference type="GO" id="GO:0003941">
    <property type="term" value="F:L-serine ammonia-lyase activity"/>
    <property type="evidence" value="ECO:0007669"/>
    <property type="project" value="UniProtKB-UniRule"/>
</dbReference>
<evidence type="ECO:0000256" key="2">
    <source>
        <dbReference type="ARBA" id="ARBA00004742"/>
    </source>
</evidence>
<evidence type="ECO:0000313" key="16">
    <source>
        <dbReference type="Proteomes" id="UP000429980"/>
    </source>
</evidence>
<dbReference type="SUPFAM" id="SSF143548">
    <property type="entry name" value="Serine metabolism enzymes domain"/>
    <property type="match status" value="1"/>
</dbReference>
<dbReference type="InterPro" id="IPR029009">
    <property type="entry name" value="ASB_dom_sf"/>
</dbReference>
<dbReference type="GO" id="GO:0046872">
    <property type="term" value="F:metal ion binding"/>
    <property type="evidence" value="ECO:0007669"/>
    <property type="project" value="UniProtKB-UniRule"/>
</dbReference>
<keyword evidence="5 11" id="KW-0004">4Fe-4S</keyword>
<evidence type="ECO:0000256" key="12">
    <source>
        <dbReference type="RuleBase" id="RU366059"/>
    </source>
</evidence>
<dbReference type="Proteomes" id="UP000429980">
    <property type="component" value="Unassembled WGS sequence"/>
</dbReference>
<protein>
    <recommendedName>
        <fullName evidence="11">L-serine deaminase</fullName>
    </recommendedName>
</protein>
<accession>A0AAW6K9R6</accession>
<dbReference type="Pfam" id="PF01842">
    <property type="entry name" value="ACT"/>
    <property type="match status" value="1"/>
</dbReference>
<keyword evidence="7 11" id="KW-0408">Iron</keyword>
<evidence type="ECO:0000313" key="17">
    <source>
        <dbReference type="Proteomes" id="UP001216709"/>
    </source>
</evidence>
<dbReference type="GeneID" id="56671451"/>
<dbReference type="AlphaFoldDB" id="A0AAW6K9R6"/>
<dbReference type="CDD" id="cd04903">
    <property type="entry name" value="ACT_LSD"/>
    <property type="match status" value="1"/>
</dbReference>
<dbReference type="InterPro" id="IPR045865">
    <property type="entry name" value="ACT-like_dom_sf"/>
</dbReference>
<keyword evidence="8 11" id="KW-0411">Iron-sulfur</keyword>
<dbReference type="InterPro" id="IPR005131">
    <property type="entry name" value="Ser_deHydtase_bsu"/>
</dbReference>
<evidence type="ECO:0000256" key="9">
    <source>
        <dbReference type="ARBA" id="ARBA00023239"/>
    </source>
</evidence>
<dbReference type="RefSeq" id="WP_020451357.1">
    <property type="nucleotide sequence ID" value="NZ_AP025339.1"/>
</dbReference>
<dbReference type="Gene3D" id="3.30.1330.90">
    <property type="entry name" value="D-3-phosphoglycerate dehydrogenase, domain 3"/>
    <property type="match status" value="1"/>
</dbReference>
<dbReference type="GO" id="GO:0051539">
    <property type="term" value="F:4 iron, 4 sulfur cluster binding"/>
    <property type="evidence" value="ECO:0007669"/>
    <property type="project" value="UniProtKB-UniRule"/>
</dbReference>
<evidence type="ECO:0000256" key="11">
    <source>
        <dbReference type="PIRNR" id="PIRNR036692"/>
    </source>
</evidence>
<evidence type="ECO:0000256" key="5">
    <source>
        <dbReference type="ARBA" id="ARBA00022485"/>
    </source>
</evidence>